<dbReference type="Pfam" id="PF09286">
    <property type="entry name" value="Pro-kuma_activ"/>
    <property type="match status" value="1"/>
</dbReference>
<dbReference type="GO" id="GO:0006508">
    <property type="term" value="P:proteolysis"/>
    <property type="evidence" value="ECO:0007669"/>
    <property type="project" value="UniProtKB-KW"/>
</dbReference>
<organism evidence="10 11">
    <name type="scientific">Amycolatopsis vastitatis</name>
    <dbReference type="NCBI Taxonomy" id="1905142"/>
    <lineage>
        <taxon>Bacteria</taxon>
        <taxon>Bacillati</taxon>
        <taxon>Actinomycetota</taxon>
        <taxon>Actinomycetes</taxon>
        <taxon>Pseudonocardiales</taxon>
        <taxon>Pseudonocardiaceae</taxon>
        <taxon>Amycolatopsis</taxon>
    </lineage>
</organism>
<proteinExistence type="predicted"/>
<dbReference type="InterPro" id="IPR023828">
    <property type="entry name" value="Peptidase_S8_Ser-AS"/>
</dbReference>
<evidence type="ECO:0000313" key="11">
    <source>
        <dbReference type="Proteomes" id="UP000215199"/>
    </source>
</evidence>
<evidence type="ECO:0000256" key="5">
    <source>
        <dbReference type="ARBA" id="ARBA00022825"/>
    </source>
</evidence>
<keyword evidence="7" id="KW-0865">Zymogen</keyword>
<gene>
    <name evidence="10" type="ORF">CF165_33880</name>
</gene>
<dbReference type="PANTHER" id="PTHR14218">
    <property type="entry name" value="PROTEASE S8 TRIPEPTIDYL PEPTIDASE I CLN2"/>
    <property type="match status" value="1"/>
</dbReference>
<keyword evidence="5" id="KW-0720">Serine protease</keyword>
<evidence type="ECO:0000313" key="10">
    <source>
        <dbReference type="EMBL" id="OXM62766.1"/>
    </source>
</evidence>
<feature type="domain" description="Peptidase S53" evidence="9">
    <location>
        <begin position="241"/>
        <end position="660"/>
    </location>
</feature>
<sequence length="660" mass="68035">MRKPAFRLLALAATAVTTAGLLIGAPAASASDRTPLPGSVPAWAKSSTRVGGANAADNVAFRVYLGWTGDAAALASRVSTPGSAEYGRFLTAAQFRQQFAPAPNDVSAVQQWLRKAGFDVGYTPGNRRFVQAEGTVAQAAAAFGTTFGEFAVGGKTLRAPEKDLSLPAGLPSAVSAVVGLDESFALLQPAAGPAATPSPAFVNAPPCSAYYGEKTTATTLTPDGIKVPDAYGHPNPWAPCGYTPSQLRSAYGVQQAIASGTNGTGQTVAIIDAYASPTIVSDVNTYSRLHGLPQLSGNQFSQVVPPGVYNRPQNRKQDPQGWYGEETLDVEAVHSMAPGAKIVYVGSPNNFQDLDAAMNHVVDQHLASIVTNSYGFSTELLPTGYVKPFNDTLVEAAATGIGVYFSSGDNADETGGVAANFPKATPDWPAVSPWVTAVGGTSLGVGAGGEYLFETGWETGRSTLTDGAWVPTPPGEFLNGAGGGTSRLFTQPAYQAGVVPNTIATANGARPQPMRAVPDVAALADPNTGFLVGQTQAFPDGTARYSEFRLGGTSLASPLFAAFVALAQQQAGREFGFANPLLYAKAGTSAFHDVTQPPSPMAVARVNYNNSVDASAGYSAASLRSLDADAVLTIHVRNGYDDVTGIGSPNGPAFLTALGQ</sequence>
<dbReference type="GO" id="GO:0004252">
    <property type="term" value="F:serine-type endopeptidase activity"/>
    <property type="evidence" value="ECO:0007669"/>
    <property type="project" value="InterPro"/>
</dbReference>
<keyword evidence="11" id="KW-1185">Reference proteome</keyword>
<dbReference type="Pfam" id="PF00082">
    <property type="entry name" value="Peptidase_S8"/>
    <property type="match status" value="1"/>
</dbReference>
<evidence type="ECO:0000256" key="1">
    <source>
        <dbReference type="ARBA" id="ARBA00001913"/>
    </source>
</evidence>
<evidence type="ECO:0000256" key="8">
    <source>
        <dbReference type="SAM" id="SignalP"/>
    </source>
</evidence>
<keyword evidence="8" id="KW-0732">Signal</keyword>
<dbReference type="PROSITE" id="PS00138">
    <property type="entry name" value="SUBTILASE_SER"/>
    <property type="match status" value="1"/>
</dbReference>
<keyword evidence="3" id="KW-0479">Metal-binding</keyword>
<dbReference type="InterPro" id="IPR015366">
    <property type="entry name" value="S53_propep"/>
</dbReference>
<keyword evidence="6" id="KW-0106">Calcium</keyword>
<evidence type="ECO:0000256" key="7">
    <source>
        <dbReference type="ARBA" id="ARBA00023145"/>
    </source>
</evidence>
<dbReference type="InterPro" id="IPR050819">
    <property type="entry name" value="Tripeptidyl-peptidase_I"/>
</dbReference>
<protein>
    <submittedName>
        <fullName evidence="10">Serine protease</fullName>
    </submittedName>
</protein>
<evidence type="ECO:0000256" key="3">
    <source>
        <dbReference type="ARBA" id="ARBA00022723"/>
    </source>
</evidence>
<evidence type="ECO:0000259" key="9">
    <source>
        <dbReference type="PROSITE" id="PS51695"/>
    </source>
</evidence>
<dbReference type="CDD" id="cd11377">
    <property type="entry name" value="Pro-peptidase_S53"/>
    <property type="match status" value="1"/>
</dbReference>
<feature type="chain" id="PRO_5013348160" evidence="8">
    <location>
        <begin position="31"/>
        <end position="660"/>
    </location>
</feature>
<dbReference type="SMART" id="SM00944">
    <property type="entry name" value="Pro-kuma_activ"/>
    <property type="match status" value="1"/>
</dbReference>
<name>A0A229SUX8_9PSEU</name>
<comment type="cofactor">
    <cofactor evidence="1">
        <name>Ca(2+)</name>
        <dbReference type="ChEBI" id="CHEBI:29108"/>
    </cofactor>
</comment>
<dbReference type="InterPro" id="IPR000209">
    <property type="entry name" value="Peptidase_S8/S53_dom"/>
</dbReference>
<dbReference type="Proteomes" id="UP000215199">
    <property type="component" value="Unassembled WGS sequence"/>
</dbReference>
<dbReference type="Gene3D" id="3.40.50.200">
    <property type="entry name" value="Peptidase S8/S53 domain"/>
    <property type="match status" value="1"/>
</dbReference>
<comment type="caution">
    <text evidence="10">The sequence shown here is derived from an EMBL/GenBank/DDBJ whole genome shotgun (WGS) entry which is preliminary data.</text>
</comment>
<dbReference type="SUPFAM" id="SSF52743">
    <property type="entry name" value="Subtilisin-like"/>
    <property type="match status" value="1"/>
</dbReference>
<dbReference type="InterPro" id="IPR036852">
    <property type="entry name" value="Peptidase_S8/S53_dom_sf"/>
</dbReference>
<dbReference type="SUPFAM" id="SSF54897">
    <property type="entry name" value="Protease propeptides/inhibitors"/>
    <property type="match status" value="1"/>
</dbReference>
<dbReference type="InterPro" id="IPR030400">
    <property type="entry name" value="Sedolisin_dom"/>
</dbReference>
<keyword evidence="2 10" id="KW-0645">Protease</keyword>
<feature type="signal peptide" evidence="8">
    <location>
        <begin position="1"/>
        <end position="30"/>
    </location>
</feature>
<accession>A0A229SUX8</accession>
<dbReference type="PROSITE" id="PS51695">
    <property type="entry name" value="SEDOLISIN"/>
    <property type="match status" value="1"/>
</dbReference>
<evidence type="ECO:0000256" key="4">
    <source>
        <dbReference type="ARBA" id="ARBA00022801"/>
    </source>
</evidence>
<dbReference type="CDD" id="cd04056">
    <property type="entry name" value="Peptidases_S53"/>
    <property type="match status" value="1"/>
</dbReference>
<dbReference type="OrthoDB" id="3480681at2"/>
<dbReference type="GO" id="GO:0008240">
    <property type="term" value="F:tripeptidyl-peptidase activity"/>
    <property type="evidence" value="ECO:0007669"/>
    <property type="project" value="TreeGrafter"/>
</dbReference>
<dbReference type="AlphaFoldDB" id="A0A229SUX8"/>
<dbReference type="RefSeq" id="WP_093951653.1">
    <property type="nucleotide sequence ID" value="NZ_NMUL01000039.1"/>
</dbReference>
<dbReference type="PANTHER" id="PTHR14218:SF15">
    <property type="entry name" value="TRIPEPTIDYL-PEPTIDASE 1"/>
    <property type="match status" value="1"/>
</dbReference>
<dbReference type="EMBL" id="NMUL01000039">
    <property type="protein sequence ID" value="OXM62766.1"/>
    <property type="molecule type" value="Genomic_DNA"/>
</dbReference>
<keyword evidence="4" id="KW-0378">Hydrolase</keyword>
<evidence type="ECO:0000256" key="2">
    <source>
        <dbReference type="ARBA" id="ARBA00022670"/>
    </source>
</evidence>
<reference evidence="11" key="1">
    <citation type="submission" date="2017-07" db="EMBL/GenBank/DDBJ databases">
        <title>Comparative genome mining reveals phylogenetic distribution patterns of secondary metabolites in Amycolatopsis.</title>
        <authorList>
            <person name="Adamek M."/>
            <person name="Alanjary M."/>
            <person name="Sales-Ortells H."/>
            <person name="Goodfellow M."/>
            <person name="Bull A.T."/>
            <person name="Kalinowski J."/>
            <person name="Ziemert N."/>
        </authorList>
    </citation>
    <scope>NUCLEOTIDE SEQUENCE [LARGE SCALE GENOMIC DNA]</scope>
    <source>
        <strain evidence="11">H5</strain>
    </source>
</reference>
<dbReference type="GO" id="GO:0046872">
    <property type="term" value="F:metal ion binding"/>
    <property type="evidence" value="ECO:0007669"/>
    <property type="project" value="UniProtKB-KW"/>
</dbReference>
<evidence type="ECO:0000256" key="6">
    <source>
        <dbReference type="ARBA" id="ARBA00022837"/>
    </source>
</evidence>